<evidence type="ECO:0000313" key="2">
    <source>
        <dbReference type="EMBL" id="OTP19403.1"/>
    </source>
</evidence>
<keyword evidence="1" id="KW-0472">Membrane</keyword>
<accession>A0A242KE09</accession>
<feature type="transmembrane region" description="Helical" evidence="1">
    <location>
        <begin position="70"/>
        <end position="89"/>
    </location>
</feature>
<keyword evidence="1" id="KW-0812">Transmembrane</keyword>
<keyword evidence="4" id="KW-1185">Reference proteome</keyword>
<evidence type="ECO:0000313" key="3">
    <source>
        <dbReference type="EMBL" id="WYJ89481.1"/>
    </source>
</evidence>
<reference evidence="3" key="2">
    <citation type="submission" date="2017-05" db="EMBL/GenBank/DDBJ databases">
        <authorList>
            <consortium name="The Broad Institute Genomics Platform"/>
            <consortium name="The Broad Institute Genomic Center for Infectious Diseases"/>
            <person name="Earl A."/>
            <person name="Manson A."/>
            <person name="Schwartman J."/>
            <person name="Gilmore M."/>
            <person name="Abouelleil A."/>
            <person name="Cao P."/>
            <person name="Chapman S."/>
            <person name="Cusick C."/>
            <person name="Shea T."/>
            <person name="Young S."/>
            <person name="Neafsey D."/>
            <person name="Nusbaum C."/>
            <person name="Birren B."/>
        </authorList>
    </citation>
    <scope>NUCLEOTIDE SEQUENCE</scope>
    <source>
        <strain evidence="3">9E7_DIV0242</strain>
    </source>
</reference>
<feature type="transmembrane region" description="Helical" evidence="1">
    <location>
        <begin position="101"/>
        <end position="123"/>
    </location>
</feature>
<name>A0A242KE09_9ENTE</name>
<dbReference type="Proteomes" id="UP000195141">
    <property type="component" value="Chromosome"/>
</dbReference>
<dbReference type="EMBL" id="NGMM01000001">
    <property type="protein sequence ID" value="OTP19403.1"/>
    <property type="molecule type" value="Genomic_DNA"/>
</dbReference>
<proteinExistence type="predicted"/>
<dbReference type="RefSeq" id="WP_212647175.1">
    <property type="nucleotide sequence ID" value="NZ_CP147247.1"/>
</dbReference>
<sequence length="223" mass="25502">MIFIIVFCLLAVSVVYAIIMFQSASSGSSNKEYELVKSDYVLMILQCVVGMIVIFIPYRVEKMYGIDIPDLMEIIYFIFLFCAIYLGEVQNFYYKIPFWDMILHGFSAGMLSALGFLIVDFISRSKRNTVRLSPFFVSLFAFCFATTCGVLWEVYEYLADHILKTNMQKFMTVEGEILAGHEALSDTMQDIMVNLAGTLIVVAIGYLHQKRQEKIQSRLLGEN</sequence>
<organism evidence="2">
    <name type="scientific">Candidatus Enterococcus clewellii</name>
    <dbReference type="NCBI Taxonomy" id="1834193"/>
    <lineage>
        <taxon>Bacteria</taxon>
        <taxon>Bacillati</taxon>
        <taxon>Bacillota</taxon>
        <taxon>Bacilli</taxon>
        <taxon>Lactobacillales</taxon>
        <taxon>Enterococcaceae</taxon>
        <taxon>Enterococcus</taxon>
    </lineage>
</organism>
<protein>
    <submittedName>
        <fullName evidence="2">Uncharacterized protein</fullName>
    </submittedName>
</protein>
<reference evidence="2" key="1">
    <citation type="submission" date="2017-05" db="EMBL/GenBank/DDBJ databases">
        <title>The Genome Sequence of Enterococcus sp. 9E7_DIV0242.</title>
        <authorList>
            <consortium name="The Broad Institute Genomics Platform"/>
            <consortium name="The Broad Institute Genomic Center for Infectious Diseases"/>
            <person name="Earl A."/>
            <person name="Manson A."/>
            <person name="Schwartman J."/>
            <person name="Gilmore M."/>
            <person name="Abouelleil A."/>
            <person name="Cao P."/>
            <person name="Chapman S."/>
            <person name="Cusick C."/>
            <person name="Shea T."/>
            <person name="Young S."/>
            <person name="Neafsey D."/>
            <person name="Nusbaum C."/>
            <person name="Birren B."/>
        </authorList>
    </citation>
    <scope>NUCLEOTIDE SEQUENCE [LARGE SCALE GENOMIC DNA]</scope>
    <source>
        <strain evidence="2">9E7_DIV0242</strain>
    </source>
</reference>
<evidence type="ECO:0000313" key="4">
    <source>
        <dbReference type="Proteomes" id="UP000195141"/>
    </source>
</evidence>
<feature type="transmembrane region" description="Helical" evidence="1">
    <location>
        <begin position="191"/>
        <end position="208"/>
    </location>
</feature>
<dbReference type="Pfam" id="PF09997">
    <property type="entry name" value="DUF2238"/>
    <property type="match status" value="1"/>
</dbReference>
<feature type="transmembrane region" description="Helical" evidence="1">
    <location>
        <begin position="135"/>
        <end position="155"/>
    </location>
</feature>
<feature type="transmembrane region" description="Helical" evidence="1">
    <location>
        <begin position="41"/>
        <end position="58"/>
    </location>
</feature>
<dbReference type="InterPro" id="IPR014509">
    <property type="entry name" value="YjdF-like"/>
</dbReference>
<reference evidence="3" key="3">
    <citation type="submission" date="2024-03" db="EMBL/GenBank/DDBJ databases">
        <title>The Genome Sequence of Enterococcus sp. DIV0242b.</title>
        <authorList>
            <consortium name="The Broad Institute Genomics Platform"/>
            <consortium name="The Broad Institute Microbial Omics Core"/>
            <consortium name="The Broad Institute Genomic Center for Infectious Diseases"/>
            <person name="Earl A."/>
            <person name="Manson A."/>
            <person name="Gilmore M."/>
            <person name="Schwartman J."/>
            <person name="Shea T."/>
            <person name="Abouelleil A."/>
            <person name="Cao P."/>
            <person name="Chapman S."/>
            <person name="Cusick C."/>
            <person name="Young S."/>
            <person name="Neafsey D."/>
            <person name="Nusbaum C."/>
            <person name="Birren B."/>
        </authorList>
    </citation>
    <scope>NUCLEOTIDE SEQUENCE</scope>
    <source>
        <strain evidence="3">9E7_DIV0242</strain>
    </source>
</reference>
<dbReference type="AlphaFoldDB" id="A0A242KE09"/>
<gene>
    <name evidence="3" type="ORF">A5888_001203</name>
    <name evidence="2" type="ORF">A5888_001220</name>
</gene>
<keyword evidence="1" id="KW-1133">Transmembrane helix</keyword>
<dbReference type="EMBL" id="CP147247">
    <property type="protein sequence ID" value="WYJ89481.1"/>
    <property type="molecule type" value="Genomic_DNA"/>
</dbReference>
<evidence type="ECO:0000256" key="1">
    <source>
        <dbReference type="SAM" id="Phobius"/>
    </source>
</evidence>